<dbReference type="Proteomes" id="UP000490939">
    <property type="component" value="Unassembled WGS sequence"/>
</dbReference>
<sequence>MKYGHTIVTTPSIARHMVLVMVANHAFVMEEVRRTNIIFHEYKGPKLSSPRISIEDWALYNTRTWKISLNDPHGEYHPKGTTWRTKKLRASQPSYIQALREYSRITIFQALIGHTQTRCAAHGGFDIDQLLFSAFPYTLDQIVGAIEVKTTQIEDGGQDVDAERRDCLKVGQ</sequence>
<dbReference type="AlphaFoldDB" id="A0A8H3ZBJ5"/>
<gene>
    <name evidence="1" type="ORF">EG327_004959</name>
</gene>
<comment type="caution">
    <text evidence="1">The sequence shown here is derived from an EMBL/GenBank/DDBJ whole genome shotgun (WGS) entry which is preliminary data.</text>
</comment>
<organism evidence="1 2">
    <name type="scientific">Venturia inaequalis</name>
    <name type="common">Apple scab fungus</name>
    <dbReference type="NCBI Taxonomy" id="5025"/>
    <lineage>
        <taxon>Eukaryota</taxon>
        <taxon>Fungi</taxon>
        <taxon>Dikarya</taxon>
        <taxon>Ascomycota</taxon>
        <taxon>Pezizomycotina</taxon>
        <taxon>Dothideomycetes</taxon>
        <taxon>Pleosporomycetidae</taxon>
        <taxon>Venturiales</taxon>
        <taxon>Venturiaceae</taxon>
        <taxon>Venturia</taxon>
    </lineage>
</organism>
<proteinExistence type="predicted"/>
<reference evidence="1 2" key="1">
    <citation type="submission" date="2019-07" db="EMBL/GenBank/DDBJ databases">
        <title>Venturia inaequalis Genome Resource.</title>
        <authorList>
            <person name="Lichtner F.J."/>
        </authorList>
    </citation>
    <scope>NUCLEOTIDE SEQUENCE [LARGE SCALE GENOMIC DNA]</scope>
    <source>
        <strain evidence="1 2">DMI_063113</strain>
    </source>
</reference>
<accession>A0A8H3ZBJ5</accession>
<dbReference type="EMBL" id="WNWR01000029">
    <property type="protein sequence ID" value="KAE9993475.1"/>
    <property type="molecule type" value="Genomic_DNA"/>
</dbReference>
<evidence type="ECO:0000313" key="2">
    <source>
        <dbReference type="Proteomes" id="UP000490939"/>
    </source>
</evidence>
<evidence type="ECO:0000313" key="1">
    <source>
        <dbReference type="EMBL" id="KAE9993475.1"/>
    </source>
</evidence>
<name>A0A8H3ZBJ5_VENIN</name>
<keyword evidence="2" id="KW-1185">Reference proteome</keyword>
<protein>
    <submittedName>
        <fullName evidence="1">Uncharacterized protein</fullName>
    </submittedName>
</protein>